<protein>
    <submittedName>
        <fullName evidence="2">Excreted virulence factor EspC, type VII ESX diderm</fullName>
    </submittedName>
</protein>
<gene>
    <name evidence="2" type="ORF">SAMN05216266_105306</name>
</gene>
<dbReference type="InterPro" id="IPR022536">
    <property type="entry name" value="EspC"/>
</dbReference>
<accession>A0A1I0YVR6</accession>
<feature type="coiled-coil region" evidence="1">
    <location>
        <begin position="79"/>
        <end position="106"/>
    </location>
</feature>
<dbReference type="AlphaFoldDB" id="A0A1I0YVR6"/>
<dbReference type="RefSeq" id="WP_091672608.1">
    <property type="nucleotide sequence ID" value="NZ_FOKG01000005.1"/>
</dbReference>
<keyword evidence="1" id="KW-0175">Coiled coil</keyword>
<evidence type="ECO:0000313" key="2">
    <source>
        <dbReference type="EMBL" id="SFB16338.1"/>
    </source>
</evidence>
<name>A0A1I0YVR6_9PSEU</name>
<dbReference type="EMBL" id="FOKG01000005">
    <property type="protein sequence ID" value="SFB16338.1"/>
    <property type="molecule type" value="Genomic_DNA"/>
</dbReference>
<sequence length="116" mass="12271">MSEGYEVEPERVRAHAETVRGFQDRAAKAAAAGTHLSGLDDAYGVLCQPFGAMLNEPQSRGTEALTKTADVTGSLAEGLTAAADAYEQLEERIEELMVQLERSVTDAGACVPTVEA</sequence>
<proteinExistence type="predicted"/>
<evidence type="ECO:0000256" key="1">
    <source>
        <dbReference type="SAM" id="Coils"/>
    </source>
</evidence>
<reference evidence="3" key="1">
    <citation type="submission" date="2016-10" db="EMBL/GenBank/DDBJ databases">
        <authorList>
            <person name="Varghese N."/>
            <person name="Submissions S."/>
        </authorList>
    </citation>
    <scope>NUCLEOTIDE SEQUENCE [LARGE SCALE GENOMIC DNA]</scope>
    <source>
        <strain evidence="3">CGMCC 4.3568</strain>
    </source>
</reference>
<dbReference type="Pfam" id="PF10824">
    <property type="entry name" value="T7SS_ESX_EspC"/>
    <property type="match status" value="1"/>
</dbReference>
<dbReference type="Proteomes" id="UP000243799">
    <property type="component" value="Unassembled WGS sequence"/>
</dbReference>
<keyword evidence="3" id="KW-1185">Reference proteome</keyword>
<organism evidence="2 3">
    <name type="scientific">Amycolatopsis marina</name>
    <dbReference type="NCBI Taxonomy" id="490629"/>
    <lineage>
        <taxon>Bacteria</taxon>
        <taxon>Bacillati</taxon>
        <taxon>Actinomycetota</taxon>
        <taxon>Actinomycetes</taxon>
        <taxon>Pseudonocardiales</taxon>
        <taxon>Pseudonocardiaceae</taxon>
        <taxon>Amycolatopsis</taxon>
    </lineage>
</organism>
<evidence type="ECO:0000313" key="3">
    <source>
        <dbReference type="Proteomes" id="UP000243799"/>
    </source>
</evidence>
<dbReference type="STRING" id="490629.SAMN05216266_105306"/>
<dbReference type="OrthoDB" id="3557316at2"/>
<dbReference type="GO" id="GO:0009306">
    <property type="term" value="P:protein secretion"/>
    <property type="evidence" value="ECO:0007669"/>
    <property type="project" value="InterPro"/>
</dbReference>